<gene>
    <name evidence="2" type="ORF">HB375_08990</name>
</gene>
<feature type="transmembrane region" description="Helical" evidence="1">
    <location>
        <begin position="102"/>
        <end position="120"/>
    </location>
</feature>
<evidence type="ECO:0000313" key="2">
    <source>
        <dbReference type="EMBL" id="NIX76748.1"/>
    </source>
</evidence>
<evidence type="ECO:0000313" key="3">
    <source>
        <dbReference type="Proteomes" id="UP000707352"/>
    </source>
</evidence>
<name>A0ABX0VA85_9HYPH</name>
<feature type="transmembrane region" description="Helical" evidence="1">
    <location>
        <begin position="12"/>
        <end position="32"/>
    </location>
</feature>
<organism evidence="2 3">
    <name type="scientific">Microvirga terricola</name>
    <dbReference type="NCBI Taxonomy" id="2719797"/>
    <lineage>
        <taxon>Bacteria</taxon>
        <taxon>Pseudomonadati</taxon>
        <taxon>Pseudomonadota</taxon>
        <taxon>Alphaproteobacteria</taxon>
        <taxon>Hyphomicrobiales</taxon>
        <taxon>Methylobacteriaceae</taxon>
        <taxon>Microvirga</taxon>
    </lineage>
</organism>
<keyword evidence="1" id="KW-0472">Membrane</keyword>
<dbReference type="Proteomes" id="UP000707352">
    <property type="component" value="Unassembled WGS sequence"/>
</dbReference>
<feature type="transmembrane region" description="Helical" evidence="1">
    <location>
        <begin position="72"/>
        <end position="96"/>
    </location>
</feature>
<dbReference type="RefSeq" id="WP_167672664.1">
    <property type="nucleotide sequence ID" value="NZ_JAATJS010000003.1"/>
</dbReference>
<keyword evidence="3" id="KW-1185">Reference proteome</keyword>
<dbReference type="EMBL" id="JAATJS010000003">
    <property type="protein sequence ID" value="NIX76748.1"/>
    <property type="molecule type" value="Genomic_DNA"/>
</dbReference>
<sequence>MSMIHPSPFLRQALLADATTSAACGLLMLLAAHPMSGILALPEALLRISGAALLPYAALIATLGLKERLSRPIVWAVVIGNLVWAADSALLLVSGWVAPTHAGFAFVIAQALVVLMYAELQIIGLRRSSAATA</sequence>
<protein>
    <submittedName>
        <fullName evidence="2">Uncharacterized protein</fullName>
    </submittedName>
</protein>
<keyword evidence="1" id="KW-0812">Transmembrane</keyword>
<feature type="transmembrane region" description="Helical" evidence="1">
    <location>
        <begin position="44"/>
        <end position="65"/>
    </location>
</feature>
<proteinExistence type="predicted"/>
<evidence type="ECO:0000256" key="1">
    <source>
        <dbReference type="SAM" id="Phobius"/>
    </source>
</evidence>
<reference evidence="2 3" key="1">
    <citation type="submission" date="2020-03" db="EMBL/GenBank/DDBJ databases">
        <title>The genome sequence of Microvirga sp. c23x22.</title>
        <authorList>
            <person name="Zhang X."/>
        </authorList>
    </citation>
    <scope>NUCLEOTIDE SEQUENCE [LARGE SCALE GENOMIC DNA]</scope>
    <source>
        <strain evidence="3">c23x22</strain>
    </source>
</reference>
<comment type="caution">
    <text evidence="2">The sequence shown here is derived from an EMBL/GenBank/DDBJ whole genome shotgun (WGS) entry which is preliminary data.</text>
</comment>
<accession>A0ABX0VA85</accession>
<keyword evidence="1" id="KW-1133">Transmembrane helix</keyword>